<gene>
    <name evidence="1" type="ORF">SAMN05660909_00850</name>
</gene>
<dbReference type="SUPFAM" id="SSF55298">
    <property type="entry name" value="YjgF-like"/>
    <property type="match status" value="1"/>
</dbReference>
<dbReference type="PANTHER" id="PTHR43857:SF1">
    <property type="entry name" value="YJGH FAMILY PROTEIN"/>
    <property type="match status" value="1"/>
</dbReference>
<name>A0A1H3YNE6_9BACT</name>
<accession>A0A1H3YNE6</accession>
<proteinExistence type="predicted"/>
<reference evidence="2" key="1">
    <citation type="submission" date="2016-10" db="EMBL/GenBank/DDBJ databases">
        <authorList>
            <person name="Varghese N."/>
            <person name="Submissions S."/>
        </authorList>
    </citation>
    <scope>NUCLEOTIDE SEQUENCE [LARGE SCALE GENOMIC DNA]</scope>
    <source>
        <strain evidence="2">DSM 23920</strain>
    </source>
</reference>
<protein>
    <submittedName>
        <fullName evidence="1">Enamine deaminase RidA, house cleaning of reactive enamine intermediates, YjgF/YER057c/UK114 family</fullName>
    </submittedName>
</protein>
<dbReference type="EMBL" id="FNRL01000003">
    <property type="protein sequence ID" value="SEA12522.1"/>
    <property type="molecule type" value="Genomic_DNA"/>
</dbReference>
<dbReference type="OrthoDB" id="9799840at2"/>
<dbReference type="Pfam" id="PF01042">
    <property type="entry name" value="Ribonuc_L-PSP"/>
    <property type="match status" value="1"/>
</dbReference>
<dbReference type="RefSeq" id="WP_089759021.1">
    <property type="nucleotide sequence ID" value="NZ_BKAT01000001.1"/>
</dbReference>
<evidence type="ECO:0000313" key="1">
    <source>
        <dbReference type="EMBL" id="SEA12522.1"/>
    </source>
</evidence>
<dbReference type="Gene3D" id="3.30.1330.40">
    <property type="entry name" value="RutC-like"/>
    <property type="match status" value="1"/>
</dbReference>
<sequence length="128" mass="14138">MKRTNYSSGALWEGKVGYSRAVRVGDIIEVSGTVASDNDRVVAEGDAYEQTKFILAKIEAALINAGATLHDVVRTRMFVTDISRWEEFGRAHGEFFKSIKPATTMVQVSQLIDPRYLVEIEATAIING</sequence>
<dbReference type="InterPro" id="IPR006175">
    <property type="entry name" value="YjgF/YER057c/UK114"/>
</dbReference>
<dbReference type="InterPro" id="IPR035959">
    <property type="entry name" value="RutC-like_sf"/>
</dbReference>
<dbReference type="AlphaFoldDB" id="A0A1H3YNE6"/>
<organism evidence="1 2">
    <name type="scientific">Chitinophaga terrae</name>
    <name type="common">ex Kim and Jung 2007</name>
    <dbReference type="NCBI Taxonomy" id="408074"/>
    <lineage>
        <taxon>Bacteria</taxon>
        <taxon>Pseudomonadati</taxon>
        <taxon>Bacteroidota</taxon>
        <taxon>Chitinophagia</taxon>
        <taxon>Chitinophagales</taxon>
        <taxon>Chitinophagaceae</taxon>
        <taxon>Chitinophaga</taxon>
    </lineage>
</organism>
<dbReference type="CDD" id="cd06154">
    <property type="entry name" value="YjgF_YER057c_UK114_like_6"/>
    <property type="match status" value="1"/>
</dbReference>
<evidence type="ECO:0000313" key="2">
    <source>
        <dbReference type="Proteomes" id="UP000199656"/>
    </source>
</evidence>
<dbReference type="STRING" id="408074.SAMN05660909_00850"/>
<keyword evidence="2" id="KW-1185">Reference proteome</keyword>
<dbReference type="Proteomes" id="UP000199656">
    <property type="component" value="Unassembled WGS sequence"/>
</dbReference>
<dbReference type="PANTHER" id="PTHR43857">
    <property type="entry name" value="BLR7761 PROTEIN"/>
    <property type="match status" value="1"/>
</dbReference>